<keyword evidence="1" id="KW-0474">Menaquinone biosynthesis</keyword>
<dbReference type="RefSeq" id="WP_138224914.1">
    <property type="nucleotide sequence ID" value="NZ_CP040396.1"/>
</dbReference>
<accession>A0A4P8XHM7</accession>
<dbReference type="GO" id="GO:0019284">
    <property type="term" value="P:L-methionine salvage from S-adenosylmethionine"/>
    <property type="evidence" value="ECO:0007669"/>
    <property type="project" value="TreeGrafter"/>
</dbReference>
<keyword evidence="5" id="KW-1185">Reference proteome</keyword>
<dbReference type="UniPathway" id="UPA00079"/>
<dbReference type="PANTHER" id="PTHR46832">
    <property type="entry name" value="5'-METHYLTHIOADENOSINE/S-ADENOSYLHOMOCYSTEINE NUCLEOSIDASE"/>
    <property type="match status" value="1"/>
</dbReference>
<dbReference type="GO" id="GO:0009116">
    <property type="term" value="P:nucleoside metabolic process"/>
    <property type="evidence" value="ECO:0007669"/>
    <property type="project" value="InterPro"/>
</dbReference>
<dbReference type="InterPro" id="IPR035994">
    <property type="entry name" value="Nucleoside_phosphorylase_sf"/>
</dbReference>
<dbReference type="SUPFAM" id="SSF53167">
    <property type="entry name" value="Purine and uridine phosphorylases"/>
    <property type="match status" value="1"/>
</dbReference>
<proteinExistence type="inferred from homology"/>
<dbReference type="EMBL" id="CP040396">
    <property type="protein sequence ID" value="QCT01865.1"/>
    <property type="molecule type" value="Genomic_DNA"/>
</dbReference>
<comment type="similarity">
    <text evidence="1">Belongs to the PNP/UDP phosphorylase family. Futalosine hydrolase subfamily.</text>
</comment>
<dbReference type="InterPro" id="IPR000845">
    <property type="entry name" value="Nucleoside_phosphorylase_d"/>
</dbReference>
<dbReference type="InterPro" id="IPR019963">
    <property type="entry name" value="FL_hydrolase_MqnB"/>
</dbReference>
<dbReference type="AlphaFoldDB" id="A0A4P8XHM7"/>
<dbReference type="Gene3D" id="3.40.50.1580">
    <property type="entry name" value="Nucleoside phosphorylase domain"/>
    <property type="match status" value="1"/>
</dbReference>
<reference evidence="4 5" key="1">
    <citation type="submission" date="2019-05" db="EMBL/GenBank/DDBJ databases">
        <authorList>
            <person name="Chen C."/>
        </authorList>
    </citation>
    <scope>NUCLEOTIDE SEQUENCE [LARGE SCALE GENOMIC DNA]</scope>
    <source>
        <strain evidence="4 5">HB172198</strain>
    </source>
</reference>
<gene>
    <name evidence="1" type="primary">mqnB</name>
    <name evidence="4" type="ORF">E6C60_1147</name>
</gene>
<feature type="domain" description="Nucleoside phosphorylase" evidence="3">
    <location>
        <begin position="34"/>
        <end position="206"/>
    </location>
</feature>
<dbReference type="GO" id="GO:0009234">
    <property type="term" value="P:menaquinone biosynthetic process"/>
    <property type="evidence" value="ECO:0007669"/>
    <property type="project" value="UniProtKB-UniRule"/>
</dbReference>
<evidence type="ECO:0000256" key="2">
    <source>
        <dbReference type="NCBIfam" id="TIGR03664"/>
    </source>
</evidence>
<dbReference type="PANTHER" id="PTHR46832:SF2">
    <property type="entry name" value="FUTALOSINE HYDROLASE"/>
    <property type="match status" value="1"/>
</dbReference>
<dbReference type="EC" id="3.2.2.26" evidence="1 2"/>
<dbReference type="GO" id="GO:0008782">
    <property type="term" value="F:adenosylhomocysteine nucleosidase activity"/>
    <property type="evidence" value="ECO:0007669"/>
    <property type="project" value="TreeGrafter"/>
</dbReference>
<comment type="function">
    <text evidence="1">Catalyzes the hydrolysis of futalosine (FL) to dehypoxanthine futalosine (DHFL) and hypoxanthine, a step in the biosynthesis of menaquinone (MK, vitamin K2).</text>
</comment>
<dbReference type="Proteomes" id="UP000300879">
    <property type="component" value="Chromosome"/>
</dbReference>
<evidence type="ECO:0000256" key="1">
    <source>
        <dbReference type="HAMAP-Rule" id="MF_00991"/>
    </source>
</evidence>
<sequence length="220" mass="22091">MSHYEEASILIVTAVAPEQEAILRGLNGDDRFEVIAAGVGPAAAAAATARVLASGGGRHRLVISAGIGGGFDGQADQAGLVVADRMIAADLGAESPGGFLSVDELGFGSSAIAAPEPITRSLTEALNRAGLQAVCGPILTVSTATGTAETAAARSARIPLAAAEAMEGFGAAQAAADVKLPVLELRAISNRVGLRDREAWDIPGALKRLEAASSILTEVV</sequence>
<dbReference type="NCBIfam" id="TIGR03664">
    <property type="entry name" value="fut_nucase"/>
    <property type="match status" value="1"/>
</dbReference>
<dbReference type="CDD" id="cd17766">
    <property type="entry name" value="futalosine_nucleosidase_MqnB"/>
    <property type="match status" value="1"/>
</dbReference>
<protein>
    <recommendedName>
        <fullName evidence="1 2">Futalosine hydrolase</fullName>
        <shortName evidence="1">FL hydrolase</shortName>
        <ecNumber evidence="1 2">3.2.2.26</ecNumber>
    </recommendedName>
    <alternativeName>
        <fullName evidence="1">Futalosine nucleosidase</fullName>
    </alternativeName>
    <alternativeName>
        <fullName evidence="1">Menaquinone biosynthetic enzyme MqnB</fullName>
    </alternativeName>
</protein>
<evidence type="ECO:0000313" key="5">
    <source>
        <dbReference type="Proteomes" id="UP000300879"/>
    </source>
</evidence>
<comment type="catalytic activity">
    <reaction evidence="1">
        <text>futalosine + H2O = dehypoxanthine futalosine + hypoxanthine</text>
        <dbReference type="Rhea" id="RHEA:25904"/>
        <dbReference type="ChEBI" id="CHEBI:15377"/>
        <dbReference type="ChEBI" id="CHEBI:17368"/>
        <dbReference type="ChEBI" id="CHEBI:58863"/>
        <dbReference type="ChEBI" id="CHEBI:58864"/>
        <dbReference type="EC" id="3.2.2.26"/>
    </reaction>
</comment>
<dbReference type="Pfam" id="PF01048">
    <property type="entry name" value="PNP_UDP_1"/>
    <property type="match status" value="1"/>
</dbReference>
<dbReference type="OrthoDB" id="9788270at2"/>
<evidence type="ECO:0000313" key="4">
    <source>
        <dbReference type="EMBL" id="QCT01865.1"/>
    </source>
</evidence>
<dbReference type="KEGG" id="palo:E6C60_1147"/>
<comment type="pathway">
    <text evidence="1">Quinol/quinone metabolism; menaquinone biosynthesis.</text>
</comment>
<dbReference type="NCBIfam" id="NF006087">
    <property type="entry name" value="PRK08236.1"/>
    <property type="match status" value="1"/>
</dbReference>
<evidence type="ECO:0000259" key="3">
    <source>
        <dbReference type="Pfam" id="PF01048"/>
    </source>
</evidence>
<dbReference type="GO" id="GO:0005829">
    <property type="term" value="C:cytosol"/>
    <property type="evidence" value="ECO:0007669"/>
    <property type="project" value="TreeGrafter"/>
</dbReference>
<dbReference type="GO" id="GO:0008930">
    <property type="term" value="F:methylthioadenosine nucleosidase activity"/>
    <property type="evidence" value="ECO:0007669"/>
    <property type="project" value="TreeGrafter"/>
</dbReference>
<name>A0A4P8XHM7_9BACL</name>
<keyword evidence="1" id="KW-0378">Hydrolase</keyword>
<organism evidence="4 5">
    <name type="scientific">Paenibacillus algicola</name>
    <dbReference type="NCBI Taxonomy" id="2565926"/>
    <lineage>
        <taxon>Bacteria</taxon>
        <taxon>Bacillati</taxon>
        <taxon>Bacillota</taxon>
        <taxon>Bacilli</taxon>
        <taxon>Bacillales</taxon>
        <taxon>Paenibacillaceae</taxon>
        <taxon>Paenibacillus</taxon>
    </lineage>
</organism>
<dbReference type="HAMAP" id="MF_00991">
    <property type="entry name" value="MqnB"/>
    <property type="match status" value="1"/>
</dbReference>